<evidence type="ECO:0000256" key="8">
    <source>
        <dbReference type="ARBA" id="ARBA00023180"/>
    </source>
</evidence>
<evidence type="ECO:0000256" key="7">
    <source>
        <dbReference type="ARBA" id="ARBA00023170"/>
    </source>
</evidence>
<dbReference type="SUPFAM" id="SSF81321">
    <property type="entry name" value="Family A G protein-coupled receptor-like"/>
    <property type="match status" value="1"/>
</dbReference>
<dbReference type="PANTHER" id="PTHR24246:SF27">
    <property type="entry name" value="ADENOSINE RECEPTOR, ISOFORM A"/>
    <property type="match status" value="1"/>
</dbReference>
<dbReference type="Pfam" id="PF00001">
    <property type="entry name" value="7tm_1"/>
    <property type="match status" value="1"/>
</dbReference>
<keyword evidence="4" id="KW-1133">Transmembrane helix</keyword>
<organism evidence="10 11">
    <name type="scientific">Paramuricea clavata</name>
    <name type="common">Red gorgonian</name>
    <name type="synonym">Violescent sea-whip</name>
    <dbReference type="NCBI Taxonomy" id="317549"/>
    <lineage>
        <taxon>Eukaryota</taxon>
        <taxon>Metazoa</taxon>
        <taxon>Cnidaria</taxon>
        <taxon>Anthozoa</taxon>
        <taxon>Octocorallia</taxon>
        <taxon>Malacalcyonacea</taxon>
        <taxon>Plexauridae</taxon>
        <taxon>Paramuricea</taxon>
    </lineage>
</organism>
<evidence type="ECO:0000256" key="1">
    <source>
        <dbReference type="ARBA" id="ARBA00004651"/>
    </source>
</evidence>
<keyword evidence="2" id="KW-1003">Cell membrane</keyword>
<dbReference type="Proteomes" id="UP001152795">
    <property type="component" value="Unassembled WGS sequence"/>
</dbReference>
<comment type="caution">
    <text evidence="10">The sequence shown here is derived from an EMBL/GenBank/DDBJ whole genome shotgun (WGS) entry which is preliminary data.</text>
</comment>
<reference evidence="10" key="1">
    <citation type="submission" date="2020-04" db="EMBL/GenBank/DDBJ databases">
        <authorList>
            <person name="Alioto T."/>
            <person name="Alioto T."/>
            <person name="Gomez Garrido J."/>
        </authorList>
    </citation>
    <scope>NUCLEOTIDE SEQUENCE</scope>
    <source>
        <strain evidence="10">A484AB</strain>
    </source>
</reference>
<dbReference type="PANTHER" id="PTHR24246">
    <property type="entry name" value="OLFACTORY RECEPTOR AND ADENOSINE RECEPTOR"/>
    <property type="match status" value="1"/>
</dbReference>
<keyword evidence="3" id="KW-0812">Transmembrane</keyword>
<keyword evidence="11" id="KW-1185">Reference proteome</keyword>
<dbReference type="InterPro" id="IPR000276">
    <property type="entry name" value="GPCR_Rhodpsn"/>
</dbReference>
<evidence type="ECO:0000256" key="4">
    <source>
        <dbReference type="ARBA" id="ARBA00022989"/>
    </source>
</evidence>
<sequence>MEGNLTNITTQGDPENDKVVHSLVLIVGIASVIFNGALLIAMTFNSREVFSSLGSYFIYNLAIADFVTGVNSIVWAAEGFMPKLYSIKAKMTLLTIFWITVQVAFFTIFVMSTERLIAIVFPFKATLLMSKKKTTIYCIAVWIFAIVCGGLINYKREEVQLFLTIVFELVIVCIVIEYVQVFRQLRVLWQSSKTRAVYNGHNNNEASSTKNKKTTDLQREYEVTIVVVTLAVILVVTVFPYMIAMQIVLCYRLFHTPLPLNHPAEMFVWYYFPVELLNFVVDPIVYGWRLPKYRKAFLATFGFGKDRLKCNSNGSPRTLRTTCPTENRQMALLE</sequence>
<dbReference type="PROSITE" id="PS50262">
    <property type="entry name" value="G_PROTEIN_RECEP_F1_2"/>
    <property type="match status" value="1"/>
</dbReference>
<keyword evidence="7 10" id="KW-0675">Receptor</keyword>
<accession>A0A6S7GG54</accession>
<evidence type="ECO:0000256" key="9">
    <source>
        <dbReference type="ARBA" id="ARBA00023224"/>
    </source>
</evidence>
<evidence type="ECO:0000256" key="2">
    <source>
        <dbReference type="ARBA" id="ARBA00022475"/>
    </source>
</evidence>
<keyword evidence="6" id="KW-0472">Membrane</keyword>
<keyword evidence="8" id="KW-0325">Glycoprotein</keyword>
<dbReference type="Gene3D" id="1.20.1070.10">
    <property type="entry name" value="Rhodopsin 7-helix transmembrane proteins"/>
    <property type="match status" value="1"/>
</dbReference>
<dbReference type="PRINTS" id="PR00237">
    <property type="entry name" value="GPCRRHODOPSN"/>
</dbReference>
<dbReference type="GO" id="GO:0004930">
    <property type="term" value="F:G protein-coupled receptor activity"/>
    <property type="evidence" value="ECO:0007669"/>
    <property type="project" value="UniProtKB-KW"/>
</dbReference>
<dbReference type="GO" id="GO:0005886">
    <property type="term" value="C:plasma membrane"/>
    <property type="evidence" value="ECO:0007669"/>
    <property type="project" value="UniProtKB-SubCell"/>
</dbReference>
<evidence type="ECO:0000256" key="6">
    <source>
        <dbReference type="ARBA" id="ARBA00023136"/>
    </source>
</evidence>
<evidence type="ECO:0000256" key="5">
    <source>
        <dbReference type="ARBA" id="ARBA00023040"/>
    </source>
</evidence>
<dbReference type="OrthoDB" id="5959154at2759"/>
<dbReference type="CDD" id="cd00637">
    <property type="entry name" value="7tm_classA_rhodopsin-like"/>
    <property type="match status" value="1"/>
</dbReference>
<protein>
    <submittedName>
        <fullName evidence="10">Adenosine receptor A1-like</fullName>
    </submittedName>
</protein>
<proteinExistence type="predicted"/>
<comment type="subcellular location">
    <subcellularLocation>
        <location evidence="1">Cell membrane</location>
        <topology evidence="1">Multi-pass membrane protein</topology>
    </subcellularLocation>
</comment>
<dbReference type="EMBL" id="CACRXK020001308">
    <property type="protein sequence ID" value="CAB3988339.1"/>
    <property type="molecule type" value="Genomic_DNA"/>
</dbReference>
<dbReference type="AlphaFoldDB" id="A0A6S7GG54"/>
<evidence type="ECO:0000313" key="10">
    <source>
        <dbReference type="EMBL" id="CAB3988339.1"/>
    </source>
</evidence>
<keyword evidence="9" id="KW-0807">Transducer</keyword>
<dbReference type="InterPro" id="IPR017452">
    <property type="entry name" value="GPCR_Rhodpsn_7TM"/>
</dbReference>
<evidence type="ECO:0000256" key="3">
    <source>
        <dbReference type="ARBA" id="ARBA00022692"/>
    </source>
</evidence>
<name>A0A6S7GG54_PARCT</name>
<gene>
    <name evidence="10" type="ORF">PACLA_8A079128</name>
</gene>
<evidence type="ECO:0000313" key="11">
    <source>
        <dbReference type="Proteomes" id="UP001152795"/>
    </source>
</evidence>
<keyword evidence="5" id="KW-0297">G-protein coupled receptor</keyword>